<dbReference type="GO" id="GO:0004557">
    <property type="term" value="F:alpha-galactosidase activity"/>
    <property type="evidence" value="ECO:0007669"/>
    <property type="project" value="UniProtKB-EC"/>
</dbReference>
<dbReference type="SUPFAM" id="SSF51445">
    <property type="entry name" value="(Trans)glycosidases"/>
    <property type="match status" value="1"/>
</dbReference>
<keyword evidence="12" id="KW-1185">Reference proteome</keyword>
<proteinExistence type="inferred from homology"/>
<dbReference type="InterPro" id="IPR017853">
    <property type="entry name" value="GH"/>
</dbReference>
<feature type="chain" id="PRO_5022973085" description="Alpha-galactosidase" evidence="9">
    <location>
        <begin position="26"/>
        <end position="496"/>
    </location>
</feature>
<evidence type="ECO:0000256" key="9">
    <source>
        <dbReference type="SAM" id="SignalP"/>
    </source>
</evidence>
<keyword evidence="4 9" id="KW-0732">Signal</keyword>
<dbReference type="OrthoDB" id="5795902at2759"/>
<keyword evidence="6 7" id="KW-0326">Glycosidase</keyword>
<dbReference type="Proteomes" id="UP000305067">
    <property type="component" value="Unassembled WGS sequence"/>
</dbReference>
<dbReference type="InterPro" id="IPR002241">
    <property type="entry name" value="Glyco_hydro_27"/>
</dbReference>
<keyword evidence="7" id="KW-1015">Disulfide bond</keyword>
<feature type="compositionally biased region" description="Basic and acidic residues" evidence="8">
    <location>
        <begin position="449"/>
        <end position="462"/>
    </location>
</feature>
<name>A0A5C3QM36_9AGAR</name>
<dbReference type="InterPro" id="IPR041233">
    <property type="entry name" value="Melibiase_C"/>
</dbReference>
<keyword evidence="5 7" id="KW-0378">Hydrolase</keyword>
<dbReference type="Pfam" id="PF17801">
    <property type="entry name" value="Melibiase_C"/>
    <property type="match status" value="1"/>
</dbReference>
<sequence>MAKAGCYSLHLGILLCTLLARLSYALNNGVGRLPYLGYNTWNAYHCDIDEELMLDIAKRMKSLGLYDAGYNWVNLDDCYAEKSRNAEGNIVEDQTRFKGGMKNLTSQIKEQGFHVGIYGDSGWYTCAGYPGSFRNEKRDARTFHDWGFELLKFDTCAVPYDSVIQQNNYGKFKPMSDAIIELAEETGTTPMIYSLCSWGWQQVWLWAHEQGQAWRTTQDIEPNWKSISYIINNNSFITQAADFYGHNDLDILEVGNGELDFEESKSHFTAWAFMKSPLLVSTDLTNITDASLSILTNQEIIAINQDDVVGTSISPFKWGYNQDWTWDPEHPAEYWSGRSQNGTVVMLLNTEDKPKAMTFQFHESPWLRVGRKYSIRDLWAHTDNGTASRAFTAEGVPRHGVVALLLKDAGPEDEGIAPPCNDPRLTTTWWWGCTQPGVNDGPDGATPPEHNKGDDTTHDHKTPVGTPAANTESPFCHSLSAYRYHFALSMLYYICC</sequence>
<dbReference type="PANTHER" id="PTHR11452">
    <property type="entry name" value="ALPHA-GALACTOSIDASE/ALPHA-N-ACETYLGALACTOSAMINIDASE"/>
    <property type="match status" value="1"/>
</dbReference>
<comment type="similarity">
    <text evidence="2 7">Belongs to the glycosyl hydrolase 27 family.</text>
</comment>
<feature type="signal peptide" evidence="9">
    <location>
        <begin position="1"/>
        <end position="25"/>
    </location>
</feature>
<evidence type="ECO:0000313" key="12">
    <source>
        <dbReference type="Proteomes" id="UP000305067"/>
    </source>
</evidence>
<dbReference type="CDD" id="cd14792">
    <property type="entry name" value="GH27"/>
    <property type="match status" value="1"/>
</dbReference>
<evidence type="ECO:0000256" key="5">
    <source>
        <dbReference type="ARBA" id="ARBA00022801"/>
    </source>
</evidence>
<reference evidence="11 12" key="1">
    <citation type="journal article" date="2019" name="Nat. Ecol. Evol.">
        <title>Megaphylogeny resolves global patterns of mushroom evolution.</title>
        <authorList>
            <person name="Varga T."/>
            <person name="Krizsan K."/>
            <person name="Foldi C."/>
            <person name="Dima B."/>
            <person name="Sanchez-Garcia M."/>
            <person name="Sanchez-Ramirez S."/>
            <person name="Szollosi G.J."/>
            <person name="Szarkandi J.G."/>
            <person name="Papp V."/>
            <person name="Albert L."/>
            <person name="Andreopoulos W."/>
            <person name="Angelini C."/>
            <person name="Antonin V."/>
            <person name="Barry K.W."/>
            <person name="Bougher N.L."/>
            <person name="Buchanan P."/>
            <person name="Buyck B."/>
            <person name="Bense V."/>
            <person name="Catcheside P."/>
            <person name="Chovatia M."/>
            <person name="Cooper J."/>
            <person name="Damon W."/>
            <person name="Desjardin D."/>
            <person name="Finy P."/>
            <person name="Geml J."/>
            <person name="Haridas S."/>
            <person name="Hughes K."/>
            <person name="Justo A."/>
            <person name="Karasinski D."/>
            <person name="Kautmanova I."/>
            <person name="Kiss B."/>
            <person name="Kocsube S."/>
            <person name="Kotiranta H."/>
            <person name="LaButti K.M."/>
            <person name="Lechner B.E."/>
            <person name="Liimatainen K."/>
            <person name="Lipzen A."/>
            <person name="Lukacs Z."/>
            <person name="Mihaltcheva S."/>
            <person name="Morgado L.N."/>
            <person name="Niskanen T."/>
            <person name="Noordeloos M.E."/>
            <person name="Ohm R.A."/>
            <person name="Ortiz-Santana B."/>
            <person name="Ovrebo C."/>
            <person name="Racz N."/>
            <person name="Riley R."/>
            <person name="Savchenko A."/>
            <person name="Shiryaev A."/>
            <person name="Soop K."/>
            <person name="Spirin V."/>
            <person name="Szebenyi C."/>
            <person name="Tomsovsky M."/>
            <person name="Tulloss R.E."/>
            <person name="Uehling J."/>
            <person name="Grigoriev I.V."/>
            <person name="Vagvolgyi C."/>
            <person name="Papp T."/>
            <person name="Martin F.M."/>
            <person name="Miettinen O."/>
            <person name="Hibbett D.S."/>
            <person name="Nagy L.G."/>
        </authorList>
    </citation>
    <scope>NUCLEOTIDE SEQUENCE [LARGE SCALE GENOMIC DNA]</scope>
    <source>
        <strain evidence="11 12">CBS 309.79</strain>
    </source>
</reference>
<dbReference type="Pfam" id="PF16499">
    <property type="entry name" value="Melibiase_2"/>
    <property type="match status" value="1"/>
</dbReference>
<evidence type="ECO:0000259" key="10">
    <source>
        <dbReference type="Pfam" id="PF17801"/>
    </source>
</evidence>
<protein>
    <recommendedName>
        <fullName evidence="3 7">Alpha-galactosidase</fullName>
        <ecNumber evidence="3 7">3.2.1.22</ecNumber>
    </recommendedName>
    <alternativeName>
        <fullName evidence="7">Melibiase</fullName>
    </alternativeName>
</protein>
<dbReference type="PRINTS" id="PR00740">
    <property type="entry name" value="GLHYDRLASE27"/>
</dbReference>
<feature type="region of interest" description="Disordered" evidence="8">
    <location>
        <begin position="437"/>
        <end position="470"/>
    </location>
</feature>
<evidence type="ECO:0000256" key="7">
    <source>
        <dbReference type="RuleBase" id="RU361168"/>
    </source>
</evidence>
<evidence type="ECO:0000256" key="6">
    <source>
        <dbReference type="ARBA" id="ARBA00023295"/>
    </source>
</evidence>
<organism evidence="11 12">
    <name type="scientific">Pterulicium gracile</name>
    <dbReference type="NCBI Taxonomy" id="1884261"/>
    <lineage>
        <taxon>Eukaryota</taxon>
        <taxon>Fungi</taxon>
        <taxon>Dikarya</taxon>
        <taxon>Basidiomycota</taxon>
        <taxon>Agaricomycotina</taxon>
        <taxon>Agaricomycetes</taxon>
        <taxon>Agaricomycetidae</taxon>
        <taxon>Agaricales</taxon>
        <taxon>Pleurotineae</taxon>
        <taxon>Pterulaceae</taxon>
        <taxon>Pterulicium</taxon>
    </lineage>
</organism>
<evidence type="ECO:0000256" key="4">
    <source>
        <dbReference type="ARBA" id="ARBA00022729"/>
    </source>
</evidence>
<evidence type="ECO:0000256" key="1">
    <source>
        <dbReference type="ARBA" id="ARBA00001255"/>
    </source>
</evidence>
<gene>
    <name evidence="11" type="ORF">BDV98DRAFT_567105</name>
</gene>
<dbReference type="STRING" id="1884261.A0A5C3QM36"/>
<dbReference type="EMBL" id="ML178824">
    <property type="protein sequence ID" value="TFL01531.1"/>
    <property type="molecule type" value="Genomic_DNA"/>
</dbReference>
<dbReference type="EC" id="3.2.1.22" evidence="3 7"/>
<evidence type="ECO:0000313" key="11">
    <source>
        <dbReference type="EMBL" id="TFL01531.1"/>
    </source>
</evidence>
<evidence type="ECO:0000256" key="8">
    <source>
        <dbReference type="SAM" id="MobiDB-lite"/>
    </source>
</evidence>
<evidence type="ECO:0000256" key="2">
    <source>
        <dbReference type="ARBA" id="ARBA00009743"/>
    </source>
</evidence>
<comment type="catalytic activity">
    <reaction evidence="1 7">
        <text>Hydrolysis of terminal, non-reducing alpha-D-galactose residues in alpha-D-galactosides, including galactose oligosaccharides, galactomannans and galactolipids.</text>
        <dbReference type="EC" id="3.2.1.22"/>
    </reaction>
</comment>
<dbReference type="GO" id="GO:0005975">
    <property type="term" value="P:carbohydrate metabolic process"/>
    <property type="evidence" value="ECO:0007669"/>
    <property type="project" value="InterPro"/>
</dbReference>
<dbReference type="Gene3D" id="3.20.20.70">
    <property type="entry name" value="Aldolase class I"/>
    <property type="match status" value="1"/>
</dbReference>
<dbReference type="AlphaFoldDB" id="A0A5C3QM36"/>
<dbReference type="InterPro" id="IPR013785">
    <property type="entry name" value="Aldolase_TIM"/>
</dbReference>
<dbReference type="SUPFAM" id="SSF51011">
    <property type="entry name" value="Glycosyl hydrolase domain"/>
    <property type="match status" value="1"/>
</dbReference>
<dbReference type="Gene3D" id="2.60.40.1180">
    <property type="entry name" value="Golgi alpha-mannosidase II"/>
    <property type="match status" value="1"/>
</dbReference>
<dbReference type="InterPro" id="IPR013780">
    <property type="entry name" value="Glyco_hydro_b"/>
</dbReference>
<dbReference type="PANTHER" id="PTHR11452:SF61">
    <property type="entry name" value="ALPHA-GALACTOSIDASE B-RELATED"/>
    <property type="match status" value="1"/>
</dbReference>
<feature type="domain" description="Alpha galactosidase C-terminal" evidence="10">
    <location>
        <begin position="330"/>
        <end position="406"/>
    </location>
</feature>
<evidence type="ECO:0000256" key="3">
    <source>
        <dbReference type="ARBA" id="ARBA00012755"/>
    </source>
</evidence>
<accession>A0A5C3QM36</accession>